<organism evidence="2 3">
    <name type="scientific">Geomonas terrae</name>
    <dbReference type="NCBI Taxonomy" id="2562681"/>
    <lineage>
        <taxon>Bacteria</taxon>
        <taxon>Pseudomonadati</taxon>
        <taxon>Thermodesulfobacteriota</taxon>
        <taxon>Desulfuromonadia</taxon>
        <taxon>Geobacterales</taxon>
        <taxon>Geobacteraceae</taxon>
        <taxon>Geomonas</taxon>
    </lineage>
</organism>
<name>A0A4S1CBH8_9BACT</name>
<dbReference type="EMBL" id="SRSC01000004">
    <property type="protein sequence ID" value="TGU70718.1"/>
    <property type="molecule type" value="Genomic_DNA"/>
</dbReference>
<comment type="caution">
    <text evidence="2">The sequence shown here is derived from an EMBL/GenBank/DDBJ whole genome shotgun (WGS) entry which is preliminary data.</text>
</comment>
<sequence>MNNDELKAVFDQQASSYNKQWTRMAPIYNGLYFLLESVFAGLPAKARVLCVGVGTGKELLHLANKFHGWQFTAVEPSSAMLDVCRREAEKAGIASRCHFHEGYLDSLPAGKKHDAATCFLVSQFILEEKARSEFFLQIAERLKPEGVLVNADLSAEIAAESYDALLRVWHSAMAPSDASDEGLSRMRATYAKDVAVLSPASVVSIISSGGFGPPVQFFQAGLIHAWFAKRTS</sequence>
<accession>A0A4S1CBH8</accession>
<dbReference type="Pfam" id="PF13649">
    <property type="entry name" value="Methyltransf_25"/>
    <property type="match status" value="1"/>
</dbReference>
<proteinExistence type="predicted"/>
<dbReference type="Gene3D" id="3.40.50.150">
    <property type="entry name" value="Vaccinia Virus protein VP39"/>
    <property type="match status" value="1"/>
</dbReference>
<dbReference type="InterPro" id="IPR041698">
    <property type="entry name" value="Methyltransf_25"/>
</dbReference>
<dbReference type="CDD" id="cd02440">
    <property type="entry name" value="AdoMet_MTases"/>
    <property type="match status" value="1"/>
</dbReference>
<dbReference type="SUPFAM" id="SSF53335">
    <property type="entry name" value="S-adenosyl-L-methionine-dependent methyltransferases"/>
    <property type="match status" value="1"/>
</dbReference>
<keyword evidence="3" id="KW-1185">Reference proteome</keyword>
<dbReference type="GO" id="GO:0032259">
    <property type="term" value="P:methylation"/>
    <property type="evidence" value="ECO:0007669"/>
    <property type="project" value="UniProtKB-KW"/>
</dbReference>
<dbReference type="GO" id="GO:0008168">
    <property type="term" value="F:methyltransferase activity"/>
    <property type="evidence" value="ECO:0007669"/>
    <property type="project" value="UniProtKB-KW"/>
</dbReference>
<dbReference type="InterPro" id="IPR029063">
    <property type="entry name" value="SAM-dependent_MTases_sf"/>
</dbReference>
<dbReference type="Proteomes" id="UP000306416">
    <property type="component" value="Unassembled WGS sequence"/>
</dbReference>
<protein>
    <submittedName>
        <fullName evidence="2">Class I SAM-dependent methyltransferase</fullName>
    </submittedName>
</protein>
<dbReference type="RefSeq" id="WP_135871990.1">
    <property type="nucleotide sequence ID" value="NZ_SRSC01000004.1"/>
</dbReference>
<evidence type="ECO:0000313" key="3">
    <source>
        <dbReference type="Proteomes" id="UP000306416"/>
    </source>
</evidence>
<feature type="domain" description="Methyltransferase" evidence="1">
    <location>
        <begin position="48"/>
        <end position="146"/>
    </location>
</feature>
<evidence type="ECO:0000313" key="2">
    <source>
        <dbReference type="EMBL" id="TGU70718.1"/>
    </source>
</evidence>
<reference evidence="2 3" key="1">
    <citation type="submission" date="2019-04" db="EMBL/GenBank/DDBJ databases">
        <title>Geobacter oryzae sp. nov., ferric-reducing bacteria isolated from paddy soil.</title>
        <authorList>
            <person name="Xu Z."/>
            <person name="Masuda Y."/>
            <person name="Itoh H."/>
            <person name="Senoo K."/>
        </authorList>
    </citation>
    <scope>NUCLEOTIDE SEQUENCE [LARGE SCALE GENOMIC DNA]</scope>
    <source>
        <strain evidence="2 3">Red111</strain>
    </source>
</reference>
<keyword evidence="2" id="KW-0489">Methyltransferase</keyword>
<keyword evidence="2" id="KW-0808">Transferase</keyword>
<gene>
    <name evidence="2" type="ORF">E4633_17115</name>
</gene>
<evidence type="ECO:0000259" key="1">
    <source>
        <dbReference type="Pfam" id="PF13649"/>
    </source>
</evidence>
<dbReference type="AlphaFoldDB" id="A0A4S1CBH8"/>